<feature type="domain" description="FIST C-domain" evidence="2">
    <location>
        <begin position="244"/>
        <end position="393"/>
    </location>
</feature>
<evidence type="ECO:0000313" key="4">
    <source>
        <dbReference type="Proteomes" id="UP000325255"/>
    </source>
</evidence>
<dbReference type="PANTHER" id="PTHR40252">
    <property type="entry name" value="BLR0328 PROTEIN"/>
    <property type="match status" value="1"/>
</dbReference>
<feature type="domain" description="FIST" evidence="1">
    <location>
        <begin position="32"/>
        <end position="243"/>
    </location>
</feature>
<dbReference type="Proteomes" id="UP000325255">
    <property type="component" value="Unassembled WGS sequence"/>
</dbReference>
<dbReference type="InterPro" id="IPR019494">
    <property type="entry name" value="FIST_C"/>
</dbReference>
<proteinExistence type="predicted"/>
<organism evidence="3 4">
    <name type="scientific">Rhodovastum atsumiense</name>
    <dbReference type="NCBI Taxonomy" id="504468"/>
    <lineage>
        <taxon>Bacteria</taxon>
        <taxon>Pseudomonadati</taxon>
        <taxon>Pseudomonadota</taxon>
        <taxon>Alphaproteobacteria</taxon>
        <taxon>Acetobacterales</taxon>
        <taxon>Acetobacteraceae</taxon>
        <taxon>Rhodovastum</taxon>
    </lineage>
</organism>
<dbReference type="SMART" id="SM01204">
    <property type="entry name" value="FIST_C"/>
    <property type="match status" value="1"/>
</dbReference>
<gene>
    <name evidence="3" type="ORF">F1189_19530</name>
</gene>
<dbReference type="OrthoDB" id="179842at2"/>
<comment type="caution">
    <text evidence="3">The sequence shown here is derived from an EMBL/GenBank/DDBJ whole genome shotgun (WGS) entry which is preliminary data.</text>
</comment>
<evidence type="ECO:0000313" key="3">
    <source>
        <dbReference type="EMBL" id="KAA5610417.1"/>
    </source>
</evidence>
<dbReference type="Pfam" id="PF10442">
    <property type="entry name" value="FIST_C"/>
    <property type="match status" value="1"/>
</dbReference>
<name>A0A5M6IR30_9PROT</name>
<evidence type="ECO:0000259" key="1">
    <source>
        <dbReference type="SMART" id="SM00897"/>
    </source>
</evidence>
<dbReference type="EMBL" id="VWPK01000033">
    <property type="protein sequence ID" value="KAA5610417.1"/>
    <property type="molecule type" value="Genomic_DNA"/>
</dbReference>
<sequence length="411" mass="41461">MLCIRSVAAAAPDTPVVLDRLAAGIAASGIAAPALVVAFHDGVHDAATLHAALRRQFPRAPIIGGTSCQGVMTERGLHGPGSAGLLLIEDARGDYGVAAGPLGEDAEADAEALLHAALEQAGCPGELPELIWVVQAPGREEAVIAGLRRAVGQHCPIIGGTAAGRLGEGEDGCRQIGPDGALAGGLVVAALIPSGGVGLAFQGGYEPAGPSGTVTGVGFDIDGPGGVVTASAGRHILSIDGEPAARVYSRWLGDALDARLAAGGDILTESTMHPLAVEVVQAGGVPQYLLVHPKDISAEGGLTTFATVAQGSRIHVMRGERERLVERVGRVTAQAAARLPGGAGTLAGGFVICCAGCMLAVGERLDDMAQGVVRRMDGRPFLGCFTFGEQGEILGRNVHGNLMIAALALGR</sequence>
<evidence type="ECO:0000259" key="2">
    <source>
        <dbReference type="SMART" id="SM01204"/>
    </source>
</evidence>
<evidence type="ECO:0008006" key="5">
    <source>
        <dbReference type="Google" id="ProtNLM"/>
    </source>
</evidence>
<dbReference type="InterPro" id="IPR013702">
    <property type="entry name" value="FIST_domain_N"/>
</dbReference>
<dbReference type="AlphaFoldDB" id="A0A5M6IR30"/>
<dbReference type="Pfam" id="PF08495">
    <property type="entry name" value="FIST"/>
    <property type="match status" value="1"/>
</dbReference>
<dbReference type="PANTHER" id="PTHR40252:SF2">
    <property type="entry name" value="BLR0328 PROTEIN"/>
    <property type="match status" value="1"/>
</dbReference>
<accession>A0A5M6IR30</accession>
<reference evidence="3 4" key="1">
    <citation type="submission" date="2019-09" db="EMBL/GenBank/DDBJ databases">
        <title>Genome sequence of Rhodovastum atsumiense, a diverse member of the Acetobacteraceae family of non-sulfur purple photosynthetic bacteria.</title>
        <authorList>
            <person name="Meyer T."/>
            <person name="Kyndt J."/>
        </authorList>
    </citation>
    <scope>NUCLEOTIDE SEQUENCE [LARGE SCALE GENOMIC DNA]</scope>
    <source>
        <strain evidence="3 4">DSM 21279</strain>
    </source>
</reference>
<keyword evidence="4" id="KW-1185">Reference proteome</keyword>
<dbReference type="SMART" id="SM00897">
    <property type="entry name" value="FIST"/>
    <property type="match status" value="1"/>
</dbReference>
<dbReference type="RefSeq" id="WP_150042547.1">
    <property type="nucleotide sequence ID" value="NZ_OW485601.1"/>
</dbReference>
<protein>
    <recommendedName>
        <fullName evidence="5">Histidine kinase</fullName>
    </recommendedName>
</protein>